<dbReference type="AlphaFoldDB" id="A0A4U0VDU8"/>
<organism evidence="1 2">
    <name type="scientific">Friedmanniomyces endolithicus</name>
    <dbReference type="NCBI Taxonomy" id="329885"/>
    <lineage>
        <taxon>Eukaryota</taxon>
        <taxon>Fungi</taxon>
        <taxon>Dikarya</taxon>
        <taxon>Ascomycota</taxon>
        <taxon>Pezizomycotina</taxon>
        <taxon>Dothideomycetes</taxon>
        <taxon>Dothideomycetidae</taxon>
        <taxon>Mycosphaerellales</taxon>
        <taxon>Teratosphaeriaceae</taxon>
        <taxon>Friedmanniomyces</taxon>
    </lineage>
</organism>
<proteinExistence type="predicted"/>
<reference evidence="1 2" key="1">
    <citation type="submission" date="2017-03" db="EMBL/GenBank/DDBJ databases">
        <title>Genomes of endolithic fungi from Antarctica.</title>
        <authorList>
            <person name="Coleine C."/>
            <person name="Masonjones S."/>
            <person name="Stajich J.E."/>
        </authorList>
    </citation>
    <scope>NUCLEOTIDE SEQUENCE [LARGE SCALE GENOMIC DNA]</scope>
    <source>
        <strain evidence="1 2">CCFEE 5311</strain>
    </source>
</reference>
<protein>
    <submittedName>
        <fullName evidence="1">Uncharacterized protein</fullName>
    </submittedName>
</protein>
<name>A0A4U0VDU8_9PEZI</name>
<dbReference type="EMBL" id="NAJP01000006">
    <property type="protein sequence ID" value="TKA47033.1"/>
    <property type="molecule type" value="Genomic_DNA"/>
</dbReference>
<gene>
    <name evidence="1" type="ORF">B0A54_02511</name>
</gene>
<evidence type="ECO:0000313" key="2">
    <source>
        <dbReference type="Proteomes" id="UP000310066"/>
    </source>
</evidence>
<accession>A0A4U0VDU8</accession>
<dbReference type="Proteomes" id="UP000310066">
    <property type="component" value="Unassembled WGS sequence"/>
</dbReference>
<comment type="caution">
    <text evidence="1">The sequence shown here is derived from an EMBL/GenBank/DDBJ whole genome shotgun (WGS) entry which is preliminary data.</text>
</comment>
<sequence length="99" mass="10975">MFLRPRPIAVARASLDKAWRFPLSGIHFDDPQDFITTAHPSPQQLTYHPAAALRAASPTHSSSACSWCSSSIHWTPAAWVSRVSGAYDHKMQKGKVLDF</sequence>
<evidence type="ECO:0000313" key="1">
    <source>
        <dbReference type="EMBL" id="TKA47033.1"/>
    </source>
</evidence>